<evidence type="ECO:0000313" key="2">
    <source>
        <dbReference type="EMBL" id="TNN35097.1"/>
    </source>
</evidence>
<accession>A0A4Z2F1R7</accession>
<proteinExistence type="predicted"/>
<feature type="region of interest" description="Disordered" evidence="1">
    <location>
        <begin position="57"/>
        <end position="77"/>
    </location>
</feature>
<feature type="compositionally biased region" description="Basic residues" evidence="1">
    <location>
        <begin position="1"/>
        <end position="10"/>
    </location>
</feature>
<organism evidence="2 3">
    <name type="scientific">Liparis tanakae</name>
    <name type="common">Tanaka's snailfish</name>
    <dbReference type="NCBI Taxonomy" id="230148"/>
    <lineage>
        <taxon>Eukaryota</taxon>
        <taxon>Metazoa</taxon>
        <taxon>Chordata</taxon>
        <taxon>Craniata</taxon>
        <taxon>Vertebrata</taxon>
        <taxon>Euteleostomi</taxon>
        <taxon>Actinopterygii</taxon>
        <taxon>Neopterygii</taxon>
        <taxon>Teleostei</taxon>
        <taxon>Neoteleostei</taxon>
        <taxon>Acanthomorphata</taxon>
        <taxon>Eupercaria</taxon>
        <taxon>Perciformes</taxon>
        <taxon>Cottioidei</taxon>
        <taxon>Cottales</taxon>
        <taxon>Liparidae</taxon>
        <taxon>Liparis</taxon>
    </lineage>
</organism>
<dbReference type="Proteomes" id="UP000314294">
    <property type="component" value="Unassembled WGS sequence"/>
</dbReference>
<gene>
    <name evidence="2" type="ORF">EYF80_054747</name>
</gene>
<feature type="region of interest" description="Disordered" evidence="1">
    <location>
        <begin position="1"/>
        <end position="21"/>
    </location>
</feature>
<evidence type="ECO:0000256" key="1">
    <source>
        <dbReference type="SAM" id="MobiDB-lite"/>
    </source>
</evidence>
<keyword evidence="3" id="KW-1185">Reference proteome</keyword>
<name>A0A4Z2F1R7_9TELE</name>
<dbReference type="AlphaFoldDB" id="A0A4Z2F1R7"/>
<dbReference type="EMBL" id="SRLO01001831">
    <property type="protein sequence ID" value="TNN35097.1"/>
    <property type="molecule type" value="Genomic_DNA"/>
</dbReference>
<reference evidence="2 3" key="1">
    <citation type="submission" date="2019-03" db="EMBL/GenBank/DDBJ databases">
        <title>First draft genome of Liparis tanakae, snailfish: a comprehensive survey of snailfish specific genes.</title>
        <authorList>
            <person name="Kim W."/>
            <person name="Song I."/>
            <person name="Jeong J.-H."/>
            <person name="Kim D."/>
            <person name="Kim S."/>
            <person name="Ryu S."/>
            <person name="Song J.Y."/>
            <person name="Lee S.K."/>
        </authorList>
    </citation>
    <scope>NUCLEOTIDE SEQUENCE [LARGE SCALE GENOMIC DNA]</scope>
    <source>
        <tissue evidence="2">Muscle</tissue>
    </source>
</reference>
<sequence length="154" mass="16422">METGSHRAHRSGSLVETGSHRAIPPVLQVTAGTPSTASACHTTRVRLLWGFQWRTPSVSGSAPTPRRADAKPDPRSVNQTAVALQPVRAPTPLYQSVCLQKHPRASVRAVERAAAPCCLTSLCGYSPSPPGRAAFTSPLLRTENRSNAILLPLI</sequence>
<evidence type="ECO:0000313" key="3">
    <source>
        <dbReference type="Proteomes" id="UP000314294"/>
    </source>
</evidence>
<comment type="caution">
    <text evidence="2">The sequence shown here is derived from an EMBL/GenBank/DDBJ whole genome shotgun (WGS) entry which is preliminary data.</text>
</comment>
<protein>
    <submittedName>
        <fullName evidence="2">Uncharacterized protein</fullName>
    </submittedName>
</protein>